<sequence>MLFLSELLNVYKPAPEAYEKALTLVKARPEQAVMVATHANALRAAGALDVRTVSEDMGLVRREDEHFLREGGMHGLSMNYHI</sequence>
<gene>
    <name evidence="1" type="ORF">E0Z10_g4710</name>
</gene>
<accession>A0A4Z0Z3C7</accession>
<reference evidence="1 2" key="1">
    <citation type="submission" date="2019-03" db="EMBL/GenBank/DDBJ databases">
        <title>Draft genome sequence of Xylaria hypoxylon DSM 108379, a ubiquitous saprotrophic-parasitic fungi on hardwood.</title>
        <authorList>
            <person name="Buettner E."/>
            <person name="Leonhardt S."/>
            <person name="Gebauer A.M."/>
            <person name="Liers C."/>
            <person name="Hofrichter M."/>
            <person name="Kellner H."/>
        </authorList>
    </citation>
    <scope>NUCLEOTIDE SEQUENCE [LARGE SCALE GENOMIC DNA]</scope>
    <source>
        <strain evidence="1 2">DSM 108379</strain>
    </source>
</reference>
<dbReference type="Proteomes" id="UP000297716">
    <property type="component" value="Unassembled WGS sequence"/>
</dbReference>
<name>A0A4Z0Z3C7_9PEZI</name>
<dbReference type="AlphaFoldDB" id="A0A4Z0Z3C7"/>
<protein>
    <submittedName>
        <fullName evidence="1">Uncharacterized protein</fullName>
    </submittedName>
</protein>
<dbReference type="OrthoDB" id="2363873at2759"/>
<dbReference type="SUPFAM" id="SSF56784">
    <property type="entry name" value="HAD-like"/>
    <property type="match status" value="1"/>
</dbReference>
<keyword evidence="2" id="KW-1185">Reference proteome</keyword>
<evidence type="ECO:0000313" key="1">
    <source>
        <dbReference type="EMBL" id="TGJ84066.1"/>
    </source>
</evidence>
<dbReference type="InterPro" id="IPR036412">
    <property type="entry name" value="HAD-like_sf"/>
</dbReference>
<dbReference type="InterPro" id="IPR023214">
    <property type="entry name" value="HAD_sf"/>
</dbReference>
<dbReference type="STRING" id="37992.A0A4Z0Z3C7"/>
<proteinExistence type="predicted"/>
<organism evidence="1 2">
    <name type="scientific">Xylaria hypoxylon</name>
    <dbReference type="NCBI Taxonomy" id="37992"/>
    <lineage>
        <taxon>Eukaryota</taxon>
        <taxon>Fungi</taxon>
        <taxon>Dikarya</taxon>
        <taxon>Ascomycota</taxon>
        <taxon>Pezizomycotina</taxon>
        <taxon>Sordariomycetes</taxon>
        <taxon>Xylariomycetidae</taxon>
        <taxon>Xylariales</taxon>
        <taxon>Xylariaceae</taxon>
        <taxon>Xylaria</taxon>
    </lineage>
</organism>
<dbReference type="EMBL" id="SKBN01000076">
    <property type="protein sequence ID" value="TGJ84066.1"/>
    <property type="molecule type" value="Genomic_DNA"/>
</dbReference>
<dbReference type="Gene3D" id="3.40.50.1000">
    <property type="entry name" value="HAD superfamily/HAD-like"/>
    <property type="match status" value="1"/>
</dbReference>
<comment type="caution">
    <text evidence="1">The sequence shown here is derived from an EMBL/GenBank/DDBJ whole genome shotgun (WGS) entry which is preliminary data.</text>
</comment>
<evidence type="ECO:0000313" key="2">
    <source>
        <dbReference type="Proteomes" id="UP000297716"/>
    </source>
</evidence>